<dbReference type="OrthoDB" id="4749307at2759"/>
<gene>
    <name evidence="3" type="ORF">FLAG1_00906</name>
</gene>
<reference evidence="3 4" key="1">
    <citation type="submission" date="2015-04" db="EMBL/GenBank/DDBJ databases">
        <title>The draft genome sequence of Fusarium langsethiae, a T-2/HT-2 mycotoxin producer.</title>
        <authorList>
            <person name="Lysoe E."/>
            <person name="Divon H.H."/>
            <person name="Terzi V."/>
            <person name="Orru L."/>
            <person name="Lamontanara A."/>
            <person name="Kolseth A.-K."/>
            <person name="Frandsen R.J."/>
            <person name="Nielsen K."/>
            <person name="Thrane U."/>
        </authorList>
    </citation>
    <scope>NUCLEOTIDE SEQUENCE [LARGE SCALE GENOMIC DNA]</scope>
    <source>
        <strain evidence="3 4">Fl201059</strain>
    </source>
</reference>
<proteinExistence type="predicted"/>
<dbReference type="EMBL" id="JXCE01000007">
    <property type="protein sequence ID" value="KPA46051.1"/>
    <property type="molecule type" value="Genomic_DNA"/>
</dbReference>
<keyword evidence="2" id="KW-0472">Membrane</keyword>
<name>A0A0N0DHW6_FUSLA</name>
<organism evidence="3 4">
    <name type="scientific">Fusarium langsethiae</name>
    <dbReference type="NCBI Taxonomy" id="179993"/>
    <lineage>
        <taxon>Eukaryota</taxon>
        <taxon>Fungi</taxon>
        <taxon>Dikarya</taxon>
        <taxon>Ascomycota</taxon>
        <taxon>Pezizomycotina</taxon>
        <taxon>Sordariomycetes</taxon>
        <taxon>Hypocreomycetidae</taxon>
        <taxon>Hypocreales</taxon>
        <taxon>Nectriaceae</taxon>
        <taxon>Fusarium</taxon>
    </lineage>
</organism>
<keyword evidence="4" id="KW-1185">Reference proteome</keyword>
<evidence type="ECO:0000256" key="1">
    <source>
        <dbReference type="SAM" id="MobiDB-lite"/>
    </source>
</evidence>
<evidence type="ECO:0000256" key="2">
    <source>
        <dbReference type="SAM" id="Phobius"/>
    </source>
</evidence>
<dbReference type="Proteomes" id="UP000037904">
    <property type="component" value="Unassembled WGS sequence"/>
</dbReference>
<feature type="compositionally biased region" description="Polar residues" evidence="1">
    <location>
        <begin position="1"/>
        <end position="10"/>
    </location>
</feature>
<feature type="region of interest" description="Disordered" evidence="1">
    <location>
        <begin position="1"/>
        <end position="27"/>
    </location>
</feature>
<evidence type="ECO:0000313" key="4">
    <source>
        <dbReference type="Proteomes" id="UP000037904"/>
    </source>
</evidence>
<keyword evidence="2" id="KW-1133">Transmembrane helix</keyword>
<evidence type="ECO:0000313" key="3">
    <source>
        <dbReference type="EMBL" id="KPA46051.1"/>
    </source>
</evidence>
<accession>A0A0N0DHW6</accession>
<sequence length="458" mass="52024">MEPETRATSSFEKDAHKTKDNAHKGKTRSNSLFTISSGFTFFAALPGGSNSSSFRMEKLRSFQPKRRGLDFKQLNQDFADEQYEVFLSRLSVEVHVLAQNAFLPGGSTRATRMSPWLKEYPEEFLKYVELVARPDARSGQWERLLRNGDERVNLIAAIIFRILDKSIFSALLFGAGPKHSETLRNIDTAFINAEGFDRSSLLSHTSRRWLRGNNGEPHHFWQEVDKLCTQTLAMLLPVYDYVKETAVFKPISTSELYQALHDVIAHAGWVSVCIRMSPAVVSIDWNIPGETFSTELINMSQEAYEASKDAAKAHEASLELARQYQMAIAGSSSEPKPEVRHVRSAPRVKITVTPKMVRHKPLPKDVNAMGITSYTIMKPSVVFYEGFKLEQDERKAYISLPDYIQKLRDRNCVPYNTALIIMAVALVSLWVLYTTSGQQTWQIVQRWLQSVLRYGAML</sequence>
<keyword evidence="2" id="KW-0812">Transmembrane</keyword>
<feature type="compositionally biased region" description="Basic and acidic residues" evidence="1">
    <location>
        <begin position="11"/>
        <end position="23"/>
    </location>
</feature>
<protein>
    <submittedName>
        <fullName evidence="3">Uncharacterized protein</fullName>
    </submittedName>
</protein>
<dbReference type="AlphaFoldDB" id="A0A0N0DHW6"/>
<comment type="caution">
    <text evidence="3">The sequence shown here is derived from an EMBL/GenBank/DDBJ whole genome shotgun (WGS) entry which is preliminary data.</text>
</comment>
<feature type="transmembrane region" description="Helical" evidence="2">
    <location>
        <begin position="413"/>
        <end position="433"/>
    </location>
</feature>